<feature type="compositionally biased region" description="Basic and acidic residues" evidence="2">
    <location>
        <begin position="76"/>
        <end position="85"/>
    </location>
</feature>
<dbReference type="GO" id="GO:0097539">
    <property type="term" value="C:ciliary transition fiber"/>
    <property type="evidence" value="ECO:0007669"/>
    <property type="project" value="TreeGrafter"/>
</dbReference>
<name>A0A8B8W064_BALMU</name>
<feature type="compositionally biased region" description="Pro residues" evidence="2">
    <location>
        <begin position="30"/>
        <end position="45"/>
    </location>
</feature>
<proteinExistence type="predicted"/>
<dbReference type="GO" id="GO:0045202">
    <property type="term" value="C:synapse"/>
    <property type="evidence" value="ECO:0007669"/>
    <property type="project" value="GOC"/>
</dbReference>
<evidence type="ECO:0000313" key="3">
    <source>
        <dbReference type="Proteomes" id="UP000694857"/>
    </source>
</evidence>
<dbReference type="KEGG" id="bmus:118885622"/>
<reference evidence="4" key="1">
    <citation type="submission" date="2025-08" db="UniProtKB">
        <authorList>
            <consortium name="RefSeq"/>
        </authorList>
    </citation>
    <scope>IDENTIFICATION</scope>
    <source>
        <tissue evidence="4">Epidermis and Blubber</tissue>
    </source>
</reference>
<keyword evidence="1" id="KW-0175">Coiled coil</keyword>
<protein>
    <submittedName>
        <fullName evidence="4">Centrosomal protein of 89 kDa isoform X1</fullName>
    </submittedName>
</protein>
<feature type="compositionally biased region" description="Basic and acidic residues" evidence="2">
    <location>
        <begin position="98"/>
        <end position="111"/>
    </location>
</feature>
<feature type="region of interest" description="Disordered" evidence="2">
    <location>
        <begin position="62"/>
        <end position="85"/>
    </location>
</feature>
<feature type="region of interest" description="Disordered" evidence="2">
    <location>
        <begin position="98"/>
        <end position="117"/>
    </location>
</feature>
<evidence type="ECO:0000256" key="2">
    <source>
        <dbReference type="SAM" id="MobiDB-lite"/>
    </source>
</evidence>
<feature type="coiled-coil region" evidence="1">
    <location>
        <begin position="233"/>
        <end position="295"/>
    </location>
</feature>
<dbReference type="PANTHER" id="PTHR36170">
    <property type="entry name" value="CENTROSOMAL PROTEIN OF 89 KDA"/>
    <property type="match status" value="1"/>
</dbReference>
<feature type="coiled-coil region" evidence="1">
    <location>
        <begin position="371"/>
        <end position="633"/>
    </location>
</feature>
<dbReference type="GO" id="GO:0007268">
    <property type="term" value="P:chemical synaptic transmission"/>
    <property type="evidence" value="ECO:0007669"/>
    <property type="project" value="InterPro"/>
</dbReference>
<dbReference type="PANTHER" id="PTHR36170:SF1">
    <property type="entry name" value="CENTROSOMAL PROTEIN OF 89 KDA"/>
    <property type="match status" value="1"/>
</dbReference>
<gene>
    <name evidence="4" type="primary">CEP89</name>
</gene>
<dbReference type="GO" id="GO:0060271">
    <property type="term" value="P:cilium assembly"/>
    <property type="evidence" value="ECO:0007669"/>
    <property type="project" value="InterPro"/>
</dbReference>
<feature type="region of interest" description="Disordered" evidence="2">
    <location>
        <begin position="124"/>
        <end position="200"/>
    </location>
</feature>
<evidence type="ECO:0000256" key="1">
    <source>
        <dbReference type="SAM" id="Coils"/>
    </source>
</evidence>
<dbReference type="RefSeq" id="XP_036690325.1">
    <property type="nucleotide sequence ID" value="XM_036834430.1"/>
</dbReference>
<dbReference type="GO" id="GO:0007005">
    <property type="term" value="P:mitochondrion organization"/>
    <property type="evidence" value="ECO:0007669"/>
    <property type="project" value="InterPro"/>
</dbReference>
<dbReference type="Proteomes" id="UP000694857">
    <property type="component" value="Chromosome 19"/>
</dbReference>
<feature type="compositionally biased region" description="Basic and acidic residues" evidence="2">
    <location>
        <begin position="136"/>
        <end position="150"/>
    </location>
</feature>
<feature type="region of interest" description="Disordered" evidence="2">
    <location>
        <begin position="27"/>
        <end position="49"/>
    </location>
</feature>
<dbReference type="InterPro" id="IPR033545">
    <property type="entry name" value="CEP89"/>
</dbReference>
<dbReference type="OrthoDB" id="6622877at2759"/>
<organism evidence="3 4">
    <name type="scientific">Balaenoptera musculus</name>
    <name type="common">Blue whale</name>
    <dbReference type="NCBI Taxonomy" id="9771"/>
    <lineage>
        <taxon>Eukaryota</taxon>
        <taxon>Metazoa</taxon>
        <taxon>Chordata</taxon>
        <taxon>Craniata</taxon>
        <taxon>Vertebrata</taxon>
        <taxon>Euteleostomi</taxon>
        <taxon>Mammalia</taxon>
        <taxon>Eutheria</taxon>
        <taxon>Laurasiatheria</taxon>
        <taxon>Artiodactyla</taxon>
        <taxon>Whippomorpha</taxon>
        <taxon>Cetacea</taxon>
        <taxon>Mysticeti</taxon>
        <taxon>Balaenopteridae</taxon>
        <taxon>Balaenoptera</taxon>
    </lineage>
</organism>
<evidence type="ECO:0000313" key="4">
    <source>
        <dbReference type="RefSeq" id="XP_036690325.1"/>
    </source>
</evidence>
<keyword evidence="3" id="KW-1185">Reference proteome</keyword>
<sequence>MLLGFRRGGKRQFKRIIHGLLPAASIAPKPAVPRTPPPRSPNPSPERPRSALAAAILATTLTGRTVAIPQPRRRSHSESDMTYIEKDSFIEPYATISELRHQPHRQNETGRRSSLPSFEMLGYEEEEDTDTHLSCSHRESGDTSARKEEGSLSDAIYAVPHRNQVPSSHGVDSEDEENISEQDGFPGSPVPPERTQEKDGKHSILNLKDEKSPLCGKPPPSPDVNGRTHRRHIEITKEKFEELKEENLHLNNANQTLTLELNIIKKTMKELQLKLKRMEKENRKLKEVEKASSQEVVAAPELHYLRKQAQELVDENDGLKMTVHCLNVELSRYQTKFRHLSKEESLNIEGLPSKGPIPPWLVDTKYLSPLLLAYEDRMKEKDELNASLQEEMRTFKMRVQEVVKENEELHQELNKNSVVTSEEWRQLQTQAELVLEENKLLIEQLEIQQRKAKDTHQERLQEVSKLTKQLMLLETKTQSQEKELTKSKEQLETLRTECQELKLQLDSKVAIEVHTSIVNELKSQLQKEEEKENAEMEELVEKLAALQVQKKSLLLEKKNLMAKNKGLEAELEKAQKINRRSQKKIDVFKKQVEKAMENEMSAHQYLANLVVLAENITQERDNLMYLAKCLESEKHGVLNKIIEGNIRLGRLEEKVKGYRKQAALKLGDISHRLTEQQEDFASKTAQYQQEMRHLHRMLQDKQDVLDKALQQKREMEGELEVVWESTSKENRRIRELLQATLERTGPWDNTRAFADRCLDGISQGDVQDGCHFSFCDLKPPPTAHQGLREPLG</sequence>
<dbReference type="GeneID" id="118885622"/>
<accession>A0A8B8W064</accession>
<dbReference type="CTD" id="84902"/>
<dbReference type="GO" id="GO:0005814">
    <property type="term" value="C:centriole"/>
    <property type="evidence" value="ECO:0007669"/>
    <property type="project" value="InterPro"/>
</dbReference>
<dbReference type="AlphaFoldDB" id="A0A8B8W064"/>